<evidence type="ECO:0000313" key="2">
    <source>
        <dbReference type="EMBL" id="AMQ18468.1"/>
    </source>
</evidence>
<evidence type="ECO:0000256" key="1">
    <source>
        <dbReference type="SAM" id="MobiDB-lite"/>
    </source>
</evidence>
<name>A0A142CUL6_9EURY</name>
<reference evidence="3" key="1">
    <citation type="submission" date="2016-03" db="EMBL/GenBank/DDBJ databases">
        <authorList>
            <person name="Oger P.M."/>
        </authorList>
    </citation>
    <scope>NUCLEOTIDE SEQUENCE [LARGE SCALE GENOMIC DNA]</scope>
    <source>
        <strain evidence="3">OG-1</strain>
    </source>
</reference>
<dbReference type="Proteomes" id="UP000073604">
    <property type="component" value="Chromosome"/>
</dbReference>
<proteinExistence type="predicted"/>
<dbReference type="EMBL" id="CP014750">
    <property type="protein sequence ID" value="AMQ18468.1"/>
    <property type="molecule type" value="Genomic_DNA"/>
</dbReference>
<keyword evidence="3" id="KW-1185">Reference proteome</keyword>
<dbReference type="AlphaFoldDB" id="A0A142CUL6"/>
<accession>A0A142CUL6</accession>
<sequence>MHISGTYQINENLTAQVDLTVTDYGNESNAQNAFSNTELSCSPKPGLLPDDKAVMHHEGDGKAYCYTFYTDFVRSSPEKPDLTNHRANQHFKYLKQEVYGQYRISVSVSGDAWDLGNYLYYSGSYNGENIRKNITSGVMGVLEDGSVLVSSFLTVDDSTVLNLTVDENAYVAYLSHVEAVHGKALSFSTYIGNTITGRVISLLGGTAPPVSETYGDPPQIEILSPSNGQTIYFELGKPLTFEIRVKVTDEDLTYAGAHYESGSPKIVMIGGELQPRLGKGGGVGSVTVTLEPEYLGNVTGVVRAYAKDAGGNDVEKSITVYLREKTASTSSSAPSTSSTSTTPGVSSTTNTPTSSKSPIEGKQEAGDPSKFKNSLRGVRMEGMLSKEANARMKITIDKLKGIGSGEGLETVEVETPYGKDVKVYQKDEKVKTKKGSSLWFKLKYYGGKALDTVIDSASGALDKLVEKFMPSPVGLCKDYVKAYKDSQLFQADDATKKTMQDLHVSKEGAESYNEMSGIEDRQLALSPYKNLAPSTPLTKPFEFTFGALEKGFKHTLANNYNWEFEETAKTAMKYKKAGMKYEDIVALTIRDVDESIGFTRQVQTMNAQSKGKYQSQAERIKFYLKKLHEEGKI</sequence>
<evidence type="ECO:0000313" key="3">
    <source>
        <dbReference type="Proteomes" id="UP000073604"/>
    </source>
</evidence>
<feature type="compositionally biased region" description="Low complexity" evidence="1">
    <location>
        <begin position="327"/>
        <end position="358"/>
    </location>
</feature>
<protein>
    <submittedName>
        <fullName evidence="2">Uncharacterized protein</fullName>
    </submittedName>
</protein>
<dbReference type="KEGG" id="tpep:A0127_04430"/>
<gene>
    <name evidence="2" type="ORF">A0127_04430</name>
</gene>
<feature type="region of interest" description="Disordered" evidence="1">
    <location>
        <begin position="325"/>
        <end position="377"/>
    </location>
</feature>
<feature type="compositionally biased region" description="Basic and acidic residues" evidence="1">
    <location>
        <begin position="359"/>
        <end position="370"/>
    </location>
</feature>
<organism evidence="2 3">
    <name type="scientific">Thermococcus peptonophilus</name>
    <dbReference type="NCBI Taxonomy" id="53952"/>
    <lineage>
        <taxon>Archaea</taxon>
        <taxon>Methanobacteriati</taxon>
        <taxon>Methanobacteriota</taxon>
        <taxon>Thermococci</taxon>
        <taxon>Thermococcales</taxon>
        <taxon>Thermococcaceae</taxon>
        <taxon>Thermococcus</taxon>
    </lineage>
</organism>